<dbReference type="PRINTS" id="PR00176">
    <property type="entry name" value="NANEUSMPORT"/>
</dbReference>
<sequence>MRVLLNSVNSVASTLNLLGSGDANGHINEGFVPDGEAKGGKQPSKEANASSSYKLDVEIGEERATWGNPVEFLMSCISMSVGLGNIWRFPFTAYENGGGAFLIPYLVVLYFIGKPLYFLEMAMGQFSSYGSVKIWEVAPIVKGIGYGQAFATWCVVTYYTSLMALVSFYFIASFQDPLPWAYCDPAWADEKCADSSMNLTNSSMFGKSESPTDQYFRRNVLQQIENIDDGIGAPEWRLTLCLFFSWIVIFLILAKGVSSSGKAAYFTALFPYFVLITLLVRGVTLPGAYEGIMFYITPQWDKILEAKVWYAAVTQCFFSLSVSFGPIVMFSSYNNFKQPIYRDSLIISFMDTGTSLLAGVTIFAILGHLAHELDVDITKVVKGGTGLAFISYPEAIAKMAFVPQLFAVLFFLMLFTLGVGSASSLTGCVITVINDDFPQWKRWKITAVVAVIGFCCGLVYVTPGGQYILDLVDYFGGGFIIFIMAILETFAISWIYGYKNLIRDIHFMIGTKLSFYWVVEWGFFIPVTLLAIFVYSLFKYEPLKIGDSYMPTSATTAGWILTLIAVSQIPIWAFIAVRKQTGKTIFEKIRNACKPTKEWGPKNPNTHQEWLKYCKENETEVSNKSWKFYKRWTQKPYVINE</sequence>
<feature type="transmembrane region" description="Helical" evidence="17">
    <location>
        <begin position="266"/>
        <end position="289"/>
    </location>
</feature>
<evidence type="ECO:0000256" key="4">
    <source>
        <dbReference type="ARBA" id="ARBA00022692"/>
    </source>
</evidence>
<keyword evidence="3 16" id="KW-0813">Transport</keyword>
<evidence type="ECO:0000256" key="9">
    <source>
        <dbReference type="ARBA" id="ARBA00023065"/>
    </source>
</evidence>
<proteinExistence type="inferred from homology"/>
<evidence type="ECO:0000256" key="14">
    <source>
        <dbReference type="PIRSR" id="PIRSR600175-1"/>
    </source>
</evidence>
<feature type="disulfide bond" evidence="15">
    <location>
        <begin position="183"/>
        <end position="192"/>
    </location>
</feature>
<evidence type="ECO:0000256" key="17">
    <source>
        <dbReference type="SAM" id="Phobius"/>
    </source>
</evidence>
<keyword evidence="9" id="KW-0406">Ion transport</keyword>
<comment type="caution">
    <text evidence="18">The sequence shown here is derived from an EMBL/GenBank/DDBJ whole genome shotgun (WGS) entry which is preliminary data.</text>
</comment>
<dbReference type="PANTHER" id="PTHR11616:SF321">
    <property type="entry name" value="SODIUM-DEPENDENT NUTRIENT AMINO ACID TRANSPORTER 1-RELATED"/>
    <property type="match status" value="1"/>
</dbReference>
<keyword evidence="5 16" id="KW-0769">Symport</keyword>
<keyword evidence="15" id="KW-1015">Disulfide bond</keyword>
<feature type="transmembrane region" description="Helical" evidence="17">
    <location>
        <begin position="517"/>
        <end position="538"/>
    </location>
</feature>
<evidence type="ECO:0000313" key="19">
    <source>
        <dbReference type="Proteomes" id="UP001187531"/>
    </source>
</evidence>
<gene>
    <name evidence="18" type="ORF">QYM36_008635</name>
</gene>
<comment type="similarity">
    <text evidence="2 16">Belongs to the sodium:neurotransmitter symporter (SNF) (TC 2.A.22) family.</text>
</comment>
<keyword evidence="19" id="KW-1185">Reference proteome</keyword>
<feature type="transmembrane region" description="Helical" evidence="17">
    <location>
        <begin position="405"/>
        <end position="433"/>
    </location>
</feature>
<keyword evidence="11" id="KW-0325">Glycoprotein</keyword>
<feature type="transmembrane region" description="Helical" evidence="17">
    <location>
        <begin position="558"/>
        <end position="577"/>
    </location>
</feature>
<evidence type="ECO:0000256" key="3">
    <source>
        <dbReference type="ARBA" id="ARBA00022448"/>
    </source>
</evidence>
<dbReference type="GO" id="GO:0089718">
    <property type="term" value="P:amino acid import across plasma membrane"/>
    <property type="evidence" value="ECO:0007669"/>
    <property type="project" value="TreeGrafter"/>
</dbReference>
<dbReference type="Pfam" id="PF00209">
    <property type="entry name" value="SNF"/>
    <property type="match status" value="1"/>
</dbReference>
<comment type="subcellular location">
    <subcellularLocation>
        <location evidence="1">Membrane</location>
        <topology evidence="1">Multi-pass membrane protein</topology>
    </subcellularLocation>
</comment>
<feature type="transmembrane region" description="Helical" evidence="17">
    <location>
        <begin position="345"/>
        <end position="366"/>
    </location>
</feature>
<accession>A0AA88LAC7</accession>
<feature type="transmembrane region" description="Helical" evidence="17">
    <location>
        <begin position="236"/>
        <end position="254"/>
    </location>
</feature>
<dbReference type="PROSITE" id="PS00754">
    <property type="entry name" value="NA_NEUROTRAN_SYMP_2"/>
    <property type="match status" value="1"/>
</dbReference>
<evidence type="ECO:0000256" key="16">
    <source>
        <dbReference type="RuleBase" id="RU003732"/>
    </source>
</evidence>
<dbReference type="GO" id="GO:0046872">
    <property type="term" value="F:metal ion binding"/>
    <property type="evidence" value="ECO:0007669"/>
    <property type="project" value="UniProtKB-KW"/>
</dbReference>
<feature type="transmembrane region" description="Helical" evidence="17">
    <location>
        <begin position="101"/>
        <end position="119"/>
    </location>
</feature>
<dbReference type="GO" id="GO:0005886">
    <property type="term" value="C:plasma membrane"/>
    <property type="evidence" value="ECO:0007669"/>
    <property type="project" value="TreeGrafter"/>
</dbReference>
<reference evidence="18" key="1">
    <citation type="submission" date="2023-07" db="EMBL/GenBank/DDBJ databases">
        <title>Chromosome-level genome assembly of Artemia franciscana.</title>
        <authorList>
            <person name="Jo E."/>
        </authorList>
    </citation>
    <scope>NUCLEOTIDE SEQUENCE</scope>
    <source>
        <tissue evidence="18">Whole body</tissue>
    </source>
</reference>
<dbReference type="AlphaFoldDB" id="A0AA88LAC7"/>
<feature type="binding site" evidence="14">
    <location>
        <position position="81"/>
    </location>
    <ligand>
        <name>Na(+)</name>
        <dbReference type="ChEBI" id="CHEBI:29101"/>
        <label>1</label>
    </ligand>
</feature>
<dbReference type="GO" id="GO:0005283">
    <property type="term" value="F:amino acid:sodium symporter activity"/>
    <property type="evidence" value="ECO:0007669"/>
    <property type="project" value="TreeGrafter"/>
</dbReference>
<dbReference type="SUPFAM" id="SSF161070">
    <property type="entry name" value="SNF-like"/>
    <property type="match status" value="1"/>
</dbReference>
<keyword evidence="10 17" id="KW-0472">Membrane</keyword>
<dbReference type="PROSITE" id="PS00610">
    <property type="entry name" value="NA_NEUROTRAN_SYMP_1"/>
    <property type="match status" value="1"/>
</dbReference>
<keyword evidence="8 14" id="KW-0915">Sodium</keyword>
<evidence type="ECO:0000313" key="18">
    <source>
        <dbReference type="EMBL" id="KAK2714105.1"/>
    </source>
</evidence>
<evidence type="ECO:0000256" key="1">
    <source>
        <dbReference type="ARBA" id="ARBA00004141"/>
    </source>
</evidence>
<dbReference type="EMBL" id="JAVRJZ010000013">
    <property type="protein sequence ID" value="KAK2714105.1"/>
    <property type="molecule type" value="Genomic_DNA"/>
</dbReference>
<feature type="transmembrane region" description="Helical" evidence="17">
    <location>
        <begin position="445"/>
        <end position="462"/>
    </location>
</feature>
<name>A0AA88LAC7_ARTSF</name>
<dbReference type="GO" id="GO:0015179">
    <property type="term" value="F:L-amino acid transmembrane transporter activity"/>
    <property type="evidence" value="ECO:0007669"/>
    <property type="project" value="TreeGrafter"/>
</dbReference>
<evidence type="ECO:0000256" key="12">
    <source>
        <dbReference type="ARBA" id="ARBA00023201"/>
    </source>
</evidence>
<evidence type="ECO:0000256" key="11">
    <source>
        <dbReference type="ARBA" id="ARBA00023180"/>
    </source>
</evidence>
<evidence type="ECO:0000256" key="2">
    <source>
        <dbReference type="ARBA" id="ARBA00006459"/>
    </source>
</evidence>
<keyword evidence="4 16" id="KW-0812">Transmembrane</keyword>
<evidence type="ECO:0000256" key="5">
    <source>
        <dbReference type="ARBA" id="ARBA00022847"/>
    </source>
</evidence>
<dbReference type="InterPro" id="IPR000175">
    <property type="entry name" value="Na/ntran_symport"/>
</dbReference>
<feature type="binding site" evidence="14">
    <location>
        <position position="85"/>
    </location>
    <ligand>
        <name>Na(+)</name>
        <dbReference type="ChEBI" id="CHEBI:29101"/>
        <label>1</label>
    </ligand>
</feature>
<keyword evidence="6" id="KW-0029">Amino-acid transport</keyword>
<keyword evidence="14" id="KW-0479">Metal-binding</keyword>
<feature type="binding site" evidence="14">
    <location>
        <position position="319"/>
    </location>
    <ligand>
        <name>Na(+)</name>
        <dbReference type="ChEBI" id="CHEBI:29101"/>
        <label>1</label>
    </ligand>
</feature>
<evidence type="ECO:0000256" key="8">
    <source>
        <dbReference type="ARBA" id="ARBA00023053"/>
    </source>
</evidence>
<keyword evidence="12" id="KW-0739">Sodium transport</keyword>
<dbReference type="InterPro" id="IPR037272">
    <property type="entry name" value="SNS_sf"/>
</dbReference>
<evidence type="ECO:0000256" key="13">
    <source>
        <dbReference type="ARBA" id="ARBA00037785"/>
    </source>
</evidence>
<feature type="transmembrane region" description="Helical" evidence="17">
    <location>
        <begin position="474"/>
        <end position="496"/>
    </location>
</feature>
<keyword evidence="7 17" id="KW-1133">Transmembrane helix</keyword>
<dbReference type="PROSITE" id="PS50267">
    <property type="entry name" value="NA_NEUROTRAN_SYMP_3"/>
    <property type="match status" value="1"/>
</dbReference>
<feature type="transmembrane region" description="Helical" evidence="17">
    <location>
        <begin position="309"/>
        <end position="333"/>
    </location>
</feature>
<dbReference type="Proteomes" id="UP001187531">
    <property type="component" value="Unassembled WGS sequence"/>
</dbReference>
<feature type="transmembrane region" description="Helical" evidence="17">
    <location>
        <begin position="150"/>
        <end position="172"/>
    </location>
</feature>
<protein>
    <recommendedName>
        <fullName evidence="16">Transporter</fullName>
    </recommendedName>
</protein>
<evidence type="ECO:0000256" key="10">
    <source>
        <dbReference type="ARBA" id="ARBA00023136"/>
    </source>
</evidence>
<evidence type="ECO:0000256" key="6">
    <source>
        <dbReference type="ARBA" id="ARBA00022970"/>
    </source>
</evidence>
<organism evidence="18 19">
    <name type="scientific">Artemia franciscana</name>
    <name type="common">Brine shrimp</name>
    <name type="synonym">Artemia sanfranciscana</name>
    <dbReference type="NCBI Taxonomy" id="6661"/>
    <lineage>
        <taxon>Eukaryota</taxon>
        <taxon>Metazoa</taxon>
        <taxon>Ecdysozoa</taxon>
        <taxon>Arthropoda</taxon>
        <taxon>Crustacea</taxon>
        <taxon>Branchiopoda</taxon>
        <taxon>Anostraca</taxon>
        <taxon>Artemiidae</taxon>
        <taxon>Artemia</taxon>
    </lineage>
</organism>
<feature type="binding site" evidence="14">
    <location>
        <position position="417"/>
    </location>
    <ligand>
        <name>Na(+)</name>
        <dbReference type="ChEBI" id="CHEBI:29101"/>
        <label>1</label>
    </ligand>
</feature>
<comment type="function">
    <text evidence="13">Unusual broad substrate spectrum amino acid:sodium cotransporter that promotes absorption of the D isomers of essential amino acids. Neutral amino acids are the preferred substrates, especially methionine and phenylalanine.</text>
</comment>
<feature type="binding site" evidence="14">
    <location>
        <position position="421"/>
    </location>
    <ligand>
        <name>Na(+)</name>
        <dbReference type="ChEBI" id="CHEBI:29101"/>
        <label>1</label>
    </ligand>
</feature>
<evidence type="ECO:0000256" key="15">
    <source>
        <dbReference type="PIRSR" id="PIRSR600175-2"/>
    </source>
</evidence>
<dbReference type="PANTHER" id="PTHR11616">
    <property type="entry name" value="SODIUM/CHLORIDE DEPENDENT TRANSPORTER"/>
    <property type="match status" value="1"/>
</dbReference>
<evidence type="ECO:0000256" key="7">
    <source>
        <dbReference type="ARBA" id="ARBA00022989"/>
    </source>
</evidence>